<dbReference type="InterPro" id="IPR029044">
    <property type="entry name" value="Nucleotide-diphossugar_trans"/>
</dbReference>
<keyword evidence="4" id="KW-0808">Transferase</keyword>
<dbReference type="InterPro" id="IPR001173">
    <property type="entry name" value="Glyco_trans_2-like"/>
</dbReference>
<dbReference type="CDD" id="cd06433">
    <property type="entry name" value="GT_2_WfgS_like"/>
    <property type="match status" value="1"/>
</dbReference>
<feature type="domain" description="Glycosyltransferase 2-like" evidence="6">
    <location>
        <begin position="6"/>
        <end position="124"/>
    </location>
</feature>
<dbReference type="Proteomes" id="UP000064029">
    <property type="component" value="Unassembled WGS sequence"/>
</dbReference>
<comment type="caution">
    <text evidence="7">The sequence shown here is derived from an EMBL/GenBank/DDBJ whole genome shotgun (WGS) entry which is preliminary data.</text>
</comment>
<evidence type="ECO:0000256" key="3">
    <source>
        <dbReference type="ARBA" id="ARBA00022676"/>
    </source>
</evidence>
<evidence type="ECO:0000313" key="7">
    <source>
        <dbReference type="EMBL" id="KVG73945.1"/>
    </source>
</evidence>
<comment type="subcellular location">
    <subcellularLocation>
        <location evidence="1">Cell membrane</location>
    </subcellularLocation>
</comment>
<evidence type="ECO:0000256" key="1">
    <source>
        <dbReference type="ARBA" id="ARBA00004236"/>
    </source>
</evidence>
<dbReference type="Pfam" id="PF00535">
    <property type="entry name" value="Glycos_transf_2"/>
    <property type="match status" value="1"/>
</dbReference>
<dbReference type="PANTHER" id="PTHR43646">
    <property type="entry name" value="GLYCOSYLTRANSFERASE"/>
    <property type="match status" value="1"/>
</dbReference>
<dbReference type="EMBL" id="LOXM01000034">
    <property type="protein sequence ID" value="KVG73945.1"/>
    <property type="molecule type" value="Genomic_DNA"/>
</dbReference>
<dbReference type="OrthoDB" id="8564828at2"/>
<gene>
    <name evidence="7" type="ORF">WJ33_01875</name>
</gene>
<dbReference type="GO" id="GO:0005886">
    <property type="term" value="C:plasma membrane"/>
    <property type="evidence" value="ECO:0007669"/>
    <property type="project" value="UniProtKB-SubCell"/>
</dbReference>
<keyword evidence="2" id="KW-1003">Cell membrane</keyword>
<sequence>MYPKFSIIVPTFNAAASLDQALLSVRNQQYPAAEVILVDGGSTDDTLAIAARYEDLIGQLRSERDNGIYDAINKGVALATGDLIIVLGSDDQLADGILSAVAHAWTAQPSDIVAGQALMFAADGASQLRADEDYNAGALVSGVPFCHNAMFATPDAYRRVGPYDTSYRMCADAKWVHGAIRAGCTCLRLHRVAVHFSLAGQSTVQGELTLTETYRSIVENFPFLSTEDAEHVFRTIRGWSGGERLEDILRLHMSESRFQNAVALALLTRVRIVASAAHANRQSVVLTPASLAQRIRRKLGRFNTYIRNQGT</sequence>
<reference evidence="7 8" key="1">
    <citation type="submission" date="2015-11" db="EMBL/GenBank/DDBJ databases">
        <title>Expanding the genomic diversity of Burkholderia species for the development of highly accurate diagnostics.</title>
        <authorList>
            <person name="Sahl J."/>
            <person name="Keim P."/>
            <person name="Wagner D."/>
        </authorList>
    </citation>
    <scope>NUCLEOTIDE SEQUENCE [LARGE SCALE GENOMIC DNA]</scope>
    <source>
        <strain evidence="7 8">MSMB2036</strain>
    </source>
</reference>
<dbReference type="GO" id="GO:0016757">
    <property type="term" value="F:glycosyltransferase activity"/>
    <property type="evidence" value="ECO:0007669"/>
    <property type="project" value="UniProtKB-KW"/>
</dbReference>
<accession>A0A103RTX0</accession>
<dbReference type="AlphaFoldDB" id="A0A103RTX0"/>
<keyword evidence="5" id="KW-0472">Membrane</keyword>
<evidence type="ECO:0000313" key="8">
    <source>
        <dbReference type="Proteomes" id="UP000064029"/>
    </source>
</evidence>
<proteinExistence type="predicted"/>
<evidence type="ECO:0000259" key="6">
    <source>
        <dbReference type="Pfam" id="PF00535"/>
    </source>
</evidence>
<dbReference type="SUPFAM" id="SSF53448">
    <property type="entry name" value="Nucleotide-diphospho-sugar transferases"/>
    <property type="match status" value="1"/>
</dbReference>
<organism evidence="7 8">
    <name type="scientific">Burkholderia ubonensis</name>
    <dbReference type="NCBI Taxonomy" id="101571"/>
    <lineage>
        <taxon>Bacteria</taxon>
        <taxon>Pseudomonadati</taxon>
        <taxon>Pseudomonadota</taxon>
        <taxon>Betaproteobacteria</taxon>
        <taxon>Burkholderiales</taxon>
        <taxon>Burkholderiaceae</taxon>
        <taxon>Burkholderia</taxon>
        <taxon>Burkholderia cepacia complex</taxon>
    </lineage>
</organism>
<dbReference type="Gene3D" id="3.90.550.10">
    <property type="entry name" value="Spore Coat Polysaccharide Biosynthesis Protein SpsA, Chain A"/>
    <property type="match status" value="1"/>
</dbReference>
<keyword evidence="3" id="KW-0328">Glycosyltransferase</keyword>
<evidence type="ECO:0000256" key="2">
    <source>
        <dbReference type="ARBA" id="ARBA00022475"/>
    </source>
</evidence>
<protein>
    <recommendedName>
        <fullName evidence="6">Glycosyltransferase 2-like domain-containing protein</fullName>
    </recommendedName>
</protein>
<evidence type="ECO:0000256" key="5">
    <source>
        <dbReference type="ARBA" id="ARBA00023136"/>
    </source>
</evidence>
<dbReference type="PANTHER" id="PTHR43646:SF2">
    <property type="entry name" value="GLYCOSYLTRANSFERASE 2-LIKE DOMAIN-CONTAINING PROTEIN"/>
    <property type="match status" value="1"/>
</dbReference>
<name>A0A103RTX0_9BURK</name>
<evidence type="ECO:0000256" key="4">
    <source>
        <dbReference type="ARBA" id="ARBA00022679"/>
    </source>
</evidence>
<dbReference type="RefSeq" id="WP_059749490.1">
    <property type="nucleotide sequence ID" value="NZ_CP013414.1"/>
</dbReference>